<evidence type="ECO:0000313" key="2">
    <source>
        <dbReference type="Proteomes" id="UP001164250"/>
    </source>
</evidence>
<keyword evidence="2" id="KW-1185">Reference proteome</keyword>
<accession>A0ACC1AD28</accession>
<sequence length="590" mass="67313">MPATDCQGSSAAPFSNLGRSILSLRRDQAVHSMDSDTVSGSSPEVDLESFQRKISDRFMDLSSGSDELLSLAWVQKLLDLFLVSQDEFRVVLFNNRSQLHKAPMDRLIAEYSERSVKALDVCNAIRDGIEQIRQWQKLIEIVLIALDDRRMLCEGQVRRAKKAVIDLAISMLDEKDSGTALAHRNRSFGRNNLKDHHNRSLGHFRSLSWSVSRSWSAARQLQAIGNNLYAPKGNEIMATNGLAALVFTMSSLLLFVMWALVAAIPCQDRGLQVHFPVSRQFIWAGPLMVLHEKILEESKKRERRNACGLMREIHQIEKSTRLMNELLDSIQYPVAEEKEGEVRQRVKELAIVCETIKEGLDPLERHVREVSGLRSANGFRCILAFWECLEDKGRVLEDGTENKRELITSADMKYGILILVLAFEYSTCICSLQEDDWPICMMTYSIQLWSSISQAIDFLVSAVYSESVPFGSQENAMSTEFVDETSIIFIRDKDGVVDLHGMVFTLTIKMNIIILPVSYLKKEYNRKFLISAYEDSFVTVSKLFLKQQGISAVPNSVPDIEQRHGWWHIKSPPDRCKCWPYIIYPRSWRC</sequence>
<gene>
    <name evidence="1" type="ORF">Patl1_08066</name>
</gene>
<dbReference type="Proteomes" id="UP001164250">
    <property type="component" value="Chromosome 10"/>
</dbReference>
<evidence type="ECO:0000313" key="1">
    <source>
        <dbReference type="EMBL" id="KAJ0085254.1"/>
    </source>
</evidence>
<reference evidence="2" key="1">
    <citation type="journal article" date="2023" name="G3 (Bethesda)">
        <title>Genome assembly and association tests identify interacting loci associated with vigor, precocity, and sex in interspecific pistachio rootstocks.</title>
        <authorList>
            <person name="Palmer W."/>
            <person name="Jacygrad E."/>
            <person name="Sagayaradj S."/>
            <person name="Cavanaugh K."/>
            <person name="Han R."/>
            <person name="Bertier L."/>
            <person name="Beede B."/>
            <person name="Kafkas S."/>
            <person name="Golino D."/>
            <person name="Preece J."/>
            <person name="Michelmore R."/>
        </authorList>
    </citation>
    <scope>NUCLEOTIDE SEQUENCE [LARGE SCALE GENOMIC DNA]</scope>
</reference>
<dbReference type="EMBL" id="CM047906">
    <property type="protein sequence ID" value="KAJ0085254.1"/>
    <property type="molecule type" value="Genomic_DNA"/>
</dbReference>
<name>A0ACC1AD28_9ROSI</name>
<organism evidence="1 2">
    <name type="scientific">Pistacia atlantica</name>
    <dbReference type="NCBI Taxonomy" id="434234"/>
    <lineage>
        <taxon>Eukaryota</taxon>
        <taxon>Viridiplantae</taxon>
        <taxon>Streptophyta</taxon>
        <taxon>Embryophyta</taxon>
        <taxon>Tracheophyta</taxon>
        <taxon>Spermatophyta</taxon>
        <taxon>Magnoliopsida</taxon>
        <taxon>eudicotyledons</taxon>
        <taxon>Gunneridae</taxon>
        <taxon>Pentapetalae</taxon>
        <taxon>rosids</taxon>
        <taxon>malvids</taxon>
        <taxon>Sapindales</taxon>
        <taxon>Anacardiaceae</taxon>
        <taxon>Pistacia</taxon>
    </lineage>
</organism>
<proteinExistence type="predicted"/>
<comment type="caution">
    <text evidence="1">The sequence shown here is derived from an EMBL/GenBank/DDBJ whole genome shotgun (WGS) entry which is preliminary data.</text>
</comment>
<protein>
    <submittedName>
        <fullName evidence="1">Uncharacterized protein</fullName>
    </submittedName>
</protein>